<dbReference type="InterPro" id="IPR050408">
    <property type="entry name" value="HGPRT"/>
</dbReference>
<comment type="pathway">
    <text evidence="3">Purine metabolism; IMP biosynthesis via salvage pathway; IMP from hypoxanthine: step 1/1.</text>
</comment>
<evidence type="ECO:0000256" key="9">
    <source>
        <dbReference type="ARBA" id="ARBA00022723"/>
    </source>
</evidence>
<evidence type="ECO:0000256" key="12">
    <source>
        <dbReference type="ARBA" id="ARBA00022842"/>
    </source>
</evidence>
<keyword evidence="12" id="KW-0460">Magnesium</keyword>
<dbReference type="GO" id="GO:0006178">
    <property type="term" value="P:guanine salvage"/>
    <property type="evidence" value="ECO:0007669"/>
    <property type="project" value="TreeGrafter"/>
</dbReference>
<dbReference type="GO" id="GO:0004422">
    <property type="term" value="F:hypoxanthine phosphoribosyltransferase activity"/>
    <property type="evidence" value="ECO:0007669"/>
    <property type="project" value="InterPro"/>
</dbReference>
<dbReference type="GO" id="GO:0032264">
    <property type="term" value="P:IMP salvage"/>
    <property type="evidence" value="ECO:0007669"/>
    <property type="project" value="TreeGrafter"/>
</dbReference>
<evidence type="ECO:0000256" key="10">
    <source>
        <dbReference type="ARBA" id="ARBA00022726"/>
    </source>
</evidence>
<proteinExistence type="inferred from homology"/>
<evidence type="ECO:0000256" key="1">
    <source>
        <dbReference type="ARBA" id="ARBA00001946"/>
    </source>
</evidence>
<evidence type="ECO:0000259" key="13">
    <source>
        <dbReference type="Pfam" id="PF00156"/>
    </source>
</evidence>
<dbReference type="PANTHER" id="PTHR43340">
    <property type="entry name" value="HYPOXANTHINE-GUANINE PHOSPHORIBOSYLTRANSFERASE"/>
    <property type="match status" value="1"/>
</dbReference>
<dbReference type="GO" id="GO:0000166">
    <property type="term" value="F:nucleotide binding"/>
    <property type="evidence" value="ECO:0007669"/>
    <property type="project" value="UniProtKB-KW"/>
</dbReference>
<protein>
    <recommendedName>
        <fullName evidence="5">hypoxanthine phosphoribosyltransferase</fullName>
        <ecNumber evidence="5">2.4.2.8</ecNumber>
    </recommendedName>
</protein>
<sequence length="175" mass="19667">MNDQKIISLITAEKIEKRVMELADEISSDYAGREILLIGILKGGWIFMSDLARNINSPLICDFLWVASYGPGMKSSGEVKIVSDVSISVEGKDALIVEDIVDTGRTIKYLIDILGRRNPKSLRVCALLDKPDRREVSVEVDYTGFVIPDKFVVGYGMDHNEKFRSLSYIGYLDER</sequence>
<accession>A0A3B1BHT3</accession>
<feature type="domain" description="Phosphoribosyltransferase" evidence="13">
    <location>
        <begin position="13"/>
        <end position="158"/>
    </location>
</feature>
<comment type="subcellular location">
    <subcellularLocation>
        <location evidence="2">Cytoplasm</location>
    </subcellularLocation>
</comment>
<dbReference type="GO" id="GO:0005829">
    <property type="term" value="C:cytosol"/>
    <property type="evidence" value="ECO:0007669"/>
    <property type="project" value="TreeGrafter"/>
</dbReference>
<dbReference type="InterPro" id="IPR005904">
    <property type="entry name" value="Hxn_phspho_trans"/>
</dbReference>
<keyword evidence="11" id="KW-0547">Nucleotide-binding</keyword>
<evidence type="ECO:0000256" key="4">
    <source>
        <dbReference type="ARBA" id="ARBA00008391"/>
    </source>
</evidence>
<dbReference type="FunFam" id="3.40.50.2020:FF:000006">
    <property type="entry name" value="Hypoxanthine phosphoribosyltransferase"/>
    <property type="match status" value="1"/>
</dbReference>
<dbReference type="Gene3D" id="3.40.50.2020">
    <property type="match status" value="1"/>
</dbReference>
<dbReference type="InterPro" id="IPR000836">
    <property type="entry name" value="PRTase_dom"/>
</dbReference>
<name>A0A3B1BHT3_9ZZZZ</name>
<evidence type="ECO:0000256" key="8">
    <source>
        <dbReference type="ARBA" id="ARBA00022679"/>
    </source>
</evidence>
<dbReference type="SUPFAM" id="SSF53271">
    <property type="entry name" value="PRTase-like"/>
    <property type="match status" value="1"/>
</dbReference>
<dbReference type="GO" id="GO:0006166">
    <property type="term" value="P:purine ribonucleoside salvage"/>
    <property type="evidence" value="ECO:0007669"/>
    <property type="project" value="UniProtKB-KW"/>
</dbReference>
<evidence type="ECO:0000256" key="3">
    <source>
        <dbReference type="ARBA" id="ARBA00004669"/>
    </source>
</evidence>
<comment type="cofactor">
    <cofactor evidence="1">
        <name>Mg(2+)</name>
        <dbReference type="ChEBI" id="CHEBI:18420"/>
    </cofactor>
</comment>
<evidence type="ECO:0000256" key="11">
    <source>
        <dbReference type="ARBA" id="ARBA00022741"/>
    </source>
</evidence>
<keyword evidence="10" id="KW-0660">Purine salvage</keyword>
<keyword evidence="8 14" id="KW-0808">Transferase</keyword>
<organism evidence="14">
    <name type="scientific">hydrothermal vent metagenome</name>
    <dbReference type="NCBI Taxonomy" id="652676"/>
    <lineage>
        <taxon>unclassified sequences</taxon>
        <taxon>metagenomes</taxon>
        <taxon>ecological metagenomes</taxon>
    </lineage>
</organism>
<comment type="similarity">
    <text evidence="4">Belongs to the purine/pyrimidine phosphoribosyltransferase family.</text>
</comment>
<reference evidence="14" key="1">
    <citation type="submission" date="2018-06" db="EMBL/GenBank/DDBJ databases">
        <authorList>
            <person name="Zhirakovskaya E."/>
        </authorList>
    </citation>
    <scope>NUCLEOTIDE SEQUENCE</scope>
</reference>
<dbReference type="AlphaFoldDB" id="A0A3B1BHT3"/>
<dbReference type="CDD" id="cd06223">
    <property type="entry name" value="PRTases_typeI"/>
    <property type="match status" value="1"/>
</dbReference>
<dbReference type="EMBL" id="UOGE01000028">
    <property type="protein sequence ID" value="VAX17896.1"/>
    <property type="molecule type" value="Genomic_DNA"/>
</dbReference>
<dbReference type="Pfam" id="PF00156">
    <property type="entry name" value="Pribosyltran"/>
    <property type="match status" value="1"/>
</dbReference>
<dbReference type="GO" id="GO:0032263">
    <property type="term" value="P:GMP salvage"/>
    <property type="evidence" value="ECO:0007669"/>
    <property type="project" value="TreeGrafter"/>
</dbReference>
<evidence type="ECO:0000256" key="6">
    <source>
        <dbReference type="ARBA" id="ARBA00022490"/>
    </source>
</evidence>
<evidence type="ECO:0000256" key="2">
    <source>
        <dbReference type="ARBA" id="ARBA00004496"/>
    </source>
</evidence>
<keyword evidence="6" id="KW-0963">Cytoplasm</keyword>
<evidence type="ECO:0000313" key="14">
    <source>
        <dbReference type="EMBL" id="VAX17896.1"/>
    </source>
</evidence>
<evidence type="ECO:0000256" key="5">
    <source>
        <dbReference type="ARBA" id="ARBA00011895"/>
    </source>
</evidence>
<gene>
    <name evidence="14" type="ORF">MNBD_NITROSPINAE02-616</name>
</gene>
<dbReference type="GO" id="GO:0046100">
    <property type="term" value="P:hypoxanthine metabolic process"/>
    <property type="evidence" value="ECO:0007669"/>
    <property type="project" value="TreeGrafter"/>
</dbReference>
<dbReference type="NCBIfam" id="TIGR01203">
    <property type="entry name" value="HGPRTase"/>
    <property type="match status" value="1"/>
</dbReference>
<keyword evidence="7 14" id="KW-0328">Glycosyltransferase</keyword>
<dbReference type="EC" id="2.4.2.8" evidence="5"/>
<dbReference type="PANTHER" id="PTHR43340:SF1">
    <property type="entry name" value="HYPOXANTHINE PHOSPHORIBOSYLTRANSFERASE"/>
    <property type="match status" value="1"/>
</dbReference>
<dbReference type="InterPro" id="IPR029057">
    <property type="entry name" value="PRTase-like"/>
</dbReference>
<dbReference type="GO" id="GO:0000287">
    <property type="term" value="F:magnesium ion binding"/>
    <property type="evidence" value="ECO:0007669"/>
    <property type="project" value="TreeGrafter"/>
</dbReference>
<keyword evidence="9" id="KW-0479">Metal-binding</keyword>
<evidence type="ECO:0000256" key="7">
    <source>
        <dbReference type="ARBA" id="ARBA00022676"/>
    </source>
</evidence>